<accession>A0AAI8Y667</accession>
<reference evidence="1" key="1">
    <citation type="submission" date="2021-12" db="EMBL/GenBank/DDBJ databases">
        <authorList>
            <person name="King R."/>
        </authorList>
    </citation>
    <scope>NUCLEOTIDE SEQUENCE</scope>
</reference>
<name>A0AAI8Y667_BEMTA</name>
<keyword evidence="2" id="KW-1185">Reference proteome</keyword>
<comment type="caution">
    <text evidence="1">The sequence shown here is derived from an EMBL/GenBank/DDBJ whole genome shotgun (WGS) entry which is preliminary data.</text>
</comment>
<protein>
    <submittedName>
        <fullName evidence="1">Uncharacterized protein</fullName>
    </submittedName>
</protein>
<dbReference type="Proteomes" id="UP001152759">
    <property type="component" value="Unassembled WGS sequence"/>
</dbReference>
<gene>
    <name evidence="1" type="ORF">BEMITA_LOCUS233</name>
</gene>
<proteinExistence type="predicted"/>
<organism evidence="1 2">
    <name type="scientific">Bemisia tabaci</name>
    <name type="common">Sweetpotato whitefly</name>
    <name type="synonym">Aleurodes tabaci</name>
    <dbReference type="NCBI Taxonomy" id="7038"/>
    <lineage>
        <taxon>Eukaryota</taxon>
        <taxon>Metazoa</taxon>
        <taxon>Ecdysozoa</taxon>
        <taxon>Arthropoda</taxon>
        <taxon>Hexapoda</taxon>
        <taxon>Insecta</taxon>
        <taxon>Pterygota</taxon>
        <taxon>Neoptera</taxon>
        <taxon>Paraneoptera</taxon>
        <taxon>Hemiptera</taxon>
        <taxon>Sternorrhyncha</taxon>
        <taxon>Aleyrodoidea</taxon>
        <taxon>Aleyrodidae</taxon>
        <taxon>Aleyrodinae</taxon>
        <taxon>Bemisia</taxon>
    </lineage>
</organism>
<dbReference type="EMBL" id="CAKKNF020000134">
    <property type="protein sequence ID" value="CAH0751695.1"/>
    <property type="molecule type" value="Genomic_DNA"/>
</dbReference>
<sequence>MNTSRIASKTVRSLRSGRRETHSAYKTIGILHALRQTLCGQRIAAAKVKINRPHLCLFFPNFFVHFI</sequence>
<evidence type="ECO:0000313" key="2">
    <source>
        <dbReference type="Proteomes" id="UP001152759"/>
    </source>
</evidence>
<evidence type="ECO:0000313" key="1">
    <source>
        <dbReference type="EMBL" id="CAH0751695.1"/>
    </source>
</evidence>
<dbReference type="AlphaFoldDB" id="A0AAI8Y667"/>